<name>A0A395V7F2_9FIRM</name>
<dbReference type="InterPro" id="IPR009057">
    <property type="entry name" value="Homeodomain-like_sf"/>
</dbReference>
<dbReference type="PANTHER" id="PTHR43280">
    <property type="entry name" value="ARAC-FAMILY TRANSCRIPTIONAL REGULATOR"/>
    <property type="match status" value="1"/>
</dbReference>
<dbReference type="InterPro" id="IPR020449">
    <property type="entry name" value="Tscrpt_reg_AraC-type_HTH"/>
</dbReference>
<dbReference type="PRINTS" id="PR00032">
    <property type="entry name" value="HTHARAC"/>
</dbReference>
<dbReference type="Proteomes" id="UP000266172">
    <property type="component" value="Unassembled WGS sequence"/>
</dbReference>
<dbReference type="InterPro" id="IPR037923">
    <property type="entry name" value="HTH-like"/>
</dbReference>
<evidence type="ECO:0000313" key="6">
    <source>
        <dbReference type="Proteomes" id="UP000266172"/>
    </source>
</evidence>
<dbReference type="Pfam" id="PF12833">
    <property type="entry name" value="HTH_18"/>
    <property type="match status" value="1"/>
</dbReference>
<reference evidence="5 6" key="1">
    <citation type="submission" date="2018-08" db="EMBL/GenBank/DDBJ databases">
        <title>A genome reference for cultivated species of the human gut microbiota.</title>
        <authorList>
            <person name="Zou Y."/>
            <person name="Xue W."/>
            <person name="Luo G."/>
        </authorList>
    </citation>
    <scope>NUCLEOTIDE SEQUENCE [LARGE SCALE GENOMIC DNA]</scope>
    <source>
        <strain evidence="5 6">AF22-12AC</strain>
    </source>
</reference>
<dbReference type="PANTHER" id="PTHR43280:SF2">
    <property type="entry name" value="HTH-TYPE TRANSCRIPTIONAL REGULATOR EXSA"/>
    <property type="match status" value="1"/>
</dbReference>
<dbReference type="GO" id="GO:0003700">
    <property type="term" value="F:DNA-binding transcription factor activity"/>
    <property type="evidence" value="ECO:0007669"/>
    <property type="project" value="InterPro"/>
</dbReference>
<protein>
    <submittedName>
        <fullName evidence="5">AraC family transcriptional regulator</fullName>
    </submittedName>
</protein>
<sequence>MNDFASSSCHDRIADFKITQVQRDSHFDMGESHYHPYYEFYYLLSGQCRCFISHSIYRLFPGDLIMIPPSVLHRVLYETKRPAERINIFFSEDYLHRVSAASGPDLCAGLFSRSRLTIPSSSRPQLERLMTRLRLESESSDPYAPLMTKSLFSELLVEIARCQDVHQTPQFLDETSTAIQESARYIYEHYEEPVSLAAAAAVAHMNPTYFSKKFRETTGFGFKEYLTHIRLQNAAHLLHTTDTSITEIAGICGFSDGNYFGDAFRKHYGMSPRAYRLT</sequence>
<dbReference type="SUPFAM" id="SSF51215">
    <property type="entry name" value="Regulatory protein AraC"/>
    <property type="match status" value="1"/>
</dbReference>
<dbReference type="SUPFAM" id="SSF46689">
    <property type="entry name" value="Homeodomain-like"/>
    <property type="match status" value="2"/>
</dbReference>
<accession>A0A395V7F2</accession>
<keyword evidence="3" id="KW-0804">Transcription</keyword>
<dbReference type="Pfam" id="PF02311">
    <property type="entry name" value="AraC_binding"/>
    <property type="match status" value="1"/>
</dbReference>
<proteinExistence type="predicted"/>
<dbReference type="PROSITE" id="PS01124">
    <property type="entry name" value="HTH_ARAC_FAMILY_2"/>
    <property type="match status" value="1"/>
</dbReference>
<evidence type="ECO:0000256" key="1">
    <source>
        <dbReference type="ARBA" id="ARBA00023015"/>
    </source>
</evidence>
<dbReference type="AlphaFoldDB" id="A0A395V7F2"/>
<dbReference type="InterPro" id="IPR003313">
    <property type="entry name" value="AraC-bd"/>
</dbReference>
<comment type="caution">
    <text evidence="5">The sequence shown here is derived from an EMBL/GenBank/DDBJ whole genome shotgun (WGS) entry which is preliminary data.</text>
</comment>
<dbReference type="Gene3D" id="2.60.120.10">
    <property type="entry name" value="Jelly Rolls"/>
    <property type="match status" value="1"/>
</dbReference>
<gene>
    <name evidence="5" type="ORF">DWX93_12535</name>
</gene>
<keyword evidence="1" id="KW-0805">Transcription regulation</keyword>
<evidence type="ECO:0000256" key="3">
    <source>
        <dbReference type="ARBA" id="ARBA00023163"/>
    </source>
</evidence>
<dbReference type="GO" id="GO:0043565">
    <property type="term" value="F:sequence-specific DNA binding"/>
    <property type="evidence" value="ECO:0007669"/>
    <property type="project" value="InterPro"/>
</dbReference>
<dbReference type="RefSeq" id="WP_118097860.1">
    <property type="nucleotide sequence ID" value="NZ_QRVL01000012.1"/>
</dbReference>
<evidence type="ECO:0000313" key="5">
    <source>
        <dbReference type="EMBL" id="RGS38351.1"/>
    </source>
</evidence>
<feature type="domain" description="HTH araC/xylS-type" evidence="4">
    <location>
        <begin position="180"/>
        <end position="278"/>
    </location>
</feature>
<dbReference type="EMBL" id="QRVL01000012">
    <property type="protein sequence ID" value="RGS38351.1"/>
    <property type="molecule type" value="Genomic_DNA"/>
</dbReference>
<evidence type="ECO:0000259" key="4">
    <source>
        <dbReference type="PROSITE" id="PS01124"/>
    </source>
</evidence>
<dbReference type="InterPro" id="IPR014710">
    <property type="entry name" value="RmlC-like_jellyroll"/>
</dbReference>
<keyword evidence="2" id="KW-0238">DNA-binding</keyword>
<dbReference type="SMART" id="SM00342">
    <property type="entry name" value="HTH_ARAC"/>
    <property type="match status" value="1"/>
</dbReference>
<organism evidence="5 6">
    <name type="scientific">Roseburia hominis</name>
    <dbReference type="NCBI Taxonomy" id="301301"/>
    <lineage>
        <taxon>Bacteria</taxon>
        <taxon>Bacillati</taxon>
        <taxon>Bacillota</taxon>
        <taxon>Clostridia</taxon>
        <taxon>Lachnospirales</taxon>
        <taxon>Lachnospiraceae</taxon>
        <taxon>Roseburia</taxon>
    </lineage>
</organism>
<evidence type="ECO:0000256" key="2">
    <source>
        <dbReference type="ARBA" id="ARBA00023125"/>
    </source>
</evidence>
<dbReference type="Gene3D" id="1.10.10.60">
    <property type="entry name" value="Homeodomain-like"/>
    <property type="match status" value="2"/>
</dbReference>
<dbReference type="InterPro" id="IPR018060">
    <property type="entry name" value="HTH_AraC"/>
</dbReference>